<name>A0A660SK42_UNCW3</name>
<keyword evidence="2 8" id="KW-0808">Transferase</keyword>
<evidence type="ECO:0000313" key="9">
    <source>
        <dbReference type="Proteomes" id="UP000268469"/>
    </source>
</evidence>
<keyword evidence="6" id="KW-0961">Cell wall biogenesis/degradation</keyword>
<sequence>MRRWSVRKVRSLEDWNRLRENSVLDGLFYDLNFHTYHIEHRFDWHHLLVFKGAEPVAGMVGAVVDNRFVSQPGASFGGILYRPNLSTNNLIVIVDRIIDYLKLRGFQEIEVRLPPIIYFDTESEELLLALYYHNFQLERTIVTSVVDLRDGDLVGSLKSPTRRGARKAERSGIEVIRSDAITTFYPILKRDREGLGKTPTHTLEELRKLQLLFPDRLVLFLARREKFVLGGVLLFIINPRVVLNFYLAQNEEAKEYRIANYLILKSLLWAQREGFQYYDFGTSILDGEINFGLLRFKEGFGARSYLRRILRWHR</sequence>
<dbReference type="AlphaFoldDB" id="A0A660SK42"/>
<dbReference type="PANTHER" id="PTHR36174">
    <property type="entry name" value="LIPID II:GLYCINE GLYCYLTRANSFERASE"/>
    <property type="match status" value="1"/>
</dbReference>
<keyword evidence="4" id="KW-0573">Peptidoglycan synthesis</keyword>
<dbReference type="PANTHER" id="PTHR36174:SF1">
    <property type="entry name" value="LIPID II:GLYCINE GLYCYLTRANSFERASE"/>
    <property type="match status" value="1"/>
</dbReference>
<evidence type="ECO:0000256" key="1">
    <source>
        <dbReference type="ARBA" id="ARBA00009943"/>
    </source>
</evidence>
<dbReference type="InterPro" id="IPR050644">
    <property type="entry name" value="PG_Glycine_Bridge_Synth"/>
</dbReference>
<comment type="similarity">
    <text evidence="1">Belongs to the FemABX family.</text>
</comment>
<accession>A0A660SK42</accession>
<reference evidence="8 9" key="1">
    <citation type="submission" date="2018-06" db="EMBL/GenBank/DDBJ databases">
        <title>Extensive metabolic versatility and redundancy in microbially diverse, dynamic hydrothermal sediments.</title>
        <authorList>
            <person name="Dombrowski N."/>
            <person name="Teske A."/>
            <person name="Baker B.J."/>
        </authorList>
    </citation>
    <scope>NUCLEOTIDE SEQUENCE [LARGE SCALE GENOMIC DNA]</scope>
    <source>
        <strain evidence="8">B36_G15</strain>
    </source>
</reference>
<dbReference type="PROSITE" id="PS51191">
    <property type="entry name" value="FEMABX"/>
    <property type="match status" value="1"/>
</dbReference>
<comment type="caution">
    <text evidence="8">The sequence shown here is derived from an EMBL/GenBank/DDBJ whole genome shotgun (WGS) entry which is preliminary data.</text>
</comment>
<evidence type="ECO:0000256" key="2">
    <source>
        <dbReference type="ARBA" id="ARBA00022679"/>
    </source>
</evidence>
<dbReference type="Pfam" id="PF13480">
    <property type="entry name" value="Acetyltransf_6"/>
    <property type="match status" value="1"/>
</dbReference>
<dbReference type="InterPro" id="IPR016181">
    <property type="entry name" value="Acyl_CoA_acyltransferase"/>
</dbReference>
<gene>
    <name evidence="8" type="ORF">DRP53_02510</name>
</gene>
<evidence type="ECO:0000256" key="4">
    <source>
        <dbReference type="ARBA" id="ARBA00022984"/>
    </source>
</evidence>
<evidence type="ECO:0000313" key="8">
    <source>
        <dbReference type="EMBL" id="RKX71168.1"/>
    </source>
</evidence>
<evidence type="ECO:0000256" key="5">
    <source>
        <dbReference type="ARBA" id="ARBA00023315"/>
    </source>
</evidence>
<keyword evidence="5" id="KW-0012">Acyltransferase</keyword>
<dbReference type="GO" id="GO:0016755">
    <property type="term" value="F:aminoacyltransferase activity"/>
    <property type="evidence" value="ECO:0007669"/>
    <property type="project" value="InterPro"/>
</dbReference>
<proteinExistence type="inferred from homology"/>
<dbReference type="InterPro" id="IPR038740">
    <property type="entry name" value="BioF2-like_GNAT_dom"/>
</dbReference>
<dbReference type="SUPFAM" id="SSF55729">
    <property type="entry name" value="Acyl-CoA N-acyltransferases (Nat)"/>
    <property type="match status" value="1"/>
</dbReference>
<dbReference type="GO" id="GO:0071555">
    <property type="term" value="P:cell wall organization"/>
    <property type="evidence" value="ECO:0007669"/>
    <property type="project" value="UniProtKB-KW"/>
</dbReference>
<dbReference type="GO" id="GO:0009252">
    <property type="term" value="P:peptidoglycan biosynthetic process"/>
    <property type="evidence" value="ECO:0007669"/>
    <property type="project" value="UniProtKB-KW"/>
</dbReference>
<dbReference type="EMBL" id="QNBE01000015">
    <property type="protein sequence ID" value="RKX71168.1"/>
    <property type="molecule type" value="Genomic_DNA"/>
</dbReference>
<evidence type="ECO:0000256" key="6">
    <source>
        <dbReference type="ARBA" id="ARBA00023316"/>
    </source>
</evidence>
<evidence type="ECO:0000256" key="3">
    <source>
        <dbReference type="ARBA" id="ARBA00022960"/>
    </source>
</evidence>
<feature type="domain" description="BioF2-like acetyltransferase" evidence="7">
    <location>
        <begin position="161"/>
        <end position="282"/>
    </location>
</feature>
<dbReference type="Proteomes" id="UP000268469">
    <property type="component" value="Unassembled WGS sequence"/>
</dbReference>
<protein>
    <submittedName>
        <fullName evidence="8">GNAT family N-acetyltransferase</fullName>
    </submittedName>
</protein>
<organism evidence="8 9">
    <name type="scientific">candidate division WOR-3 bacterium</name>
    <dbReference type="NCBI Taxonomy" id="2052148"/>
    <lineage>
        <taxon>Bacteria</taxon>
        <taxon>Bacteria division WOR-3</taxon>
    </lineage>
</organism>
<evidence type="ECO:0000259" key="7">
    <source>
        <dbReference type="Pfam" id="PF13480"/>
    </source>
</evidence>
<dbReference type="InterPro" id="IPR003447">
    <property type="entry name" value="FEMABX"/>
</dbReference>
<keyword evidence="3" id="KW-0133">Cell shape</keyword>
<dbReference type="GO" id="GO:0008360">
    <property type="term" value="P:regulation of cell shape"/>
    <property type="evidence" value="ECO:0007669"/>
    <property type="project" value="UniProtKB-KW"/>
</dbReference>
<dbReference type="Gene3D" id="3.40.630.30">
    <property type="match status" value="1"/>
</dbReference>